<dbReference type="Gene3D" id="1.10.510.10">
    <property type="entry name" value="Transferase(Phosphotransferase) domain 1"/>
    <property type="match status" value="1"/>
</dbReference>
<protein>
    <recommendedName>
        <fullName evidence="16">Protein kinase domain-containing protein</fullName>
    </recommendedName>
</protein>
<dbReference type="FunFam" id="3.80.10.10:FF:000275">
    <property type="entry name" value="Leucine-rich repeat receptor-like protein kinase"/>
    <property type="match status" value="1"/>
</dbReference>
<dbReference type="InterPro" id="IPR001611">
    <property type="entry name" value="Leu-rich_rpt"/>
</dbReference>
<dbReference type="EMBL" id="CM035434">
    <property type="protein sequence ID" value="KAH7292024.1"/>
    <property type="molecule type" value="Genomic_DNA"/>
</dbReference>
<dbReference type="InterPro" id="IPR013210">
    <property type="entry name" value="LRR_N_plant-typ"/>
</dbReference>
<evidence type="ECO:0000256" key="3">
    <source>
        <dbReference type="ARBA" id="ARBA00022679"/>
    </source>
</evidence>
<evidence type="ECO:0000256" key="12">
    <source>
        <dbReference type="ARBA" id="ARBA00023180"/>
    </source>
</evidence>
<dbReference type="PROSITE" id="PS00107">
    <property type="entry name" value="PROTEIN_KINASE_ATP"/>
    <property type="match status" value="1"/>
</dbReference>
<evidence type="ECO:0000256" key="7">
    <source>
        <dbReference type="ARBA" id="ARBA00022741"/>
    </source>
</evidence>
<dbReference type="FunFam" id="1.10.510.10:FF:000388">
    <property type="entry name" value="Leucine-rich repeat receptor-like tyrosine-protein kinase PXC3"/>
    <property type="match status" value="1"/>
</dbReference>
<evidence type="ECO:0000256" key="14">
    <source>
        <dbReference type="SAM" id="Phobius"/>
    </source>
</evidence>
<evidence type="ECO:0000256" key="5">
    <source>
        <dbReference type="ARBA" id="ARBA00022729"/>
    </source>
</evidence>
<dbReference type="SUPFAM" id="SSF56112">
    <property type="entry name" value="Protein kinase-like (PK-like)"/>
    <property type="match status" value="1"/>
</dbReference>
<keyword evidence="10 14" id="KW-0472">Membrane</keyword>
<evidence type="ECO:0000256" key="4">
    <source>
        <dbReference type="ARBA" id="ARBA00022692"/>
    </source>
</evidence>
<dbReference type="CDD" id="cd14066">
    <property type="entry name" value="STKc_IRAK"/>
    <property type="match status" value="1"/>
</dbReference>
<comment type="caution">
    <text evidence="17">The sequence shown here is derived from an EMBL/GenBank/DDBJ whole genome shotgun (WGS) entry which is preliminary data.</text>
</comment>
<dbReference type="Pfam" id="PF00560">
    <property type="entry name" value="LRR_1"/>
    <property type="match status" value="3"/>
</dbReference>
<feature type="domain" description="Protein kinase" evidence="16">
    <location>
        <begin position="300"/>
        <end position="573"/>
    </location>
</feature>
<keyword evidence="8 13" id="KW-0067">ATP-binding</keyword>
<name>A0A8T2R8C3_CERRI</name>
<evidence type="ECO:0000256" key="1">
    <source>
        <dbReference type="ARBA" id="ARBA00004479"/>
    </source>
</evidence>
<evidence type="ECO:0000259" key="16">
    <source>
        <dbReference type="PROSITE" id="PS50011"/>
    </source>
</evidence>
<evidence type="ECO:0000256" key="11">
    <source>
        <dbReference type="ARBA" id="ARBA00023170"/>
    </source>
</evidence>
<dbReference type="Proteomes" id="UP000825935">
    <property type="component" value="Chromosome 29"/>
</dbReference>
<dbReference type="SUPFAM" id="SSF52058">
    <property type="entry name" value="L domain-like"/>
    <property type="match status" value="1"/>
</dbReference>
<evidence type="ECO:0000313" key="17">
    <source>
        <dbReference type="EMBL" id="KAH7292024.1"/>
    </source>
</evidence>
<dbReference type="Gene3D" id="3.30.200.20">
    <property type="entry name" value="Phosphorylase Kinase, domain 1"/>
    <property type="match status" value="1"/>
</dbReference>
<organism evidence="17 18">
    <name type="scientific">Ceratopteris richardii</name>
    <name type="common">Triangle waterfern</name>
    <dbReference type="NCBI Taxonomy" id="49495"/>
    <lineage>
        <taxon>Eukaryota</taxon>
        <taxon>Viridiplantae</taxon>
        <taxon>Streptophyta</taxon>
        <taxon>Embryophyta</taxon>
        <taxon>Tracheophyta</taxon>
        <taxon>Polypodiopsida</taxon>
        <taxon>Polypodiidae</taxon>
        <taxon>Polypodiales</taxon>
        <taxon>Pteridineae</taxon>
        <taxon>Pteridaceae</taxon>
        <taxon>Parkerioideae</taxon>
        <taxon>Ceratopteris</taxon>
    </lineage>
</organism>
<evidence type="ECO:0000256" key="15">
    <source>
        <dbReference type="SAM" id="SignalP"/>
    </source>
</evidence>
<dbReference type="OrthoDB" id="2151624at2759"/>
<keyword evidence="6" id="KW-0677">Repeat</keyword>
<keyword evidence="11" id="KW-0675">Receptor</keyword>
<evidence type="ECO:0000256" key="2">
    <source>
        <dbReference type="ARBA" id="ARBA00022614"/>
    </source>
</evidence>
<dbReference type="InterPro" id="IPR032675">
    <property type="entry name" value="LRR_dom_sf"/>
</dbReference>
<dbReference type="Pfam" id="PF07714">
    <property type="entry name" value="PK_Tyr_Ser-Thr"/>
    <property type="match status" value="1"/>
</dbReference>
<comment type="subcellular location">
    <subcellularLocation>
        <location evidence="1">Membrane</location>
        <topology evidence="1">Single-pass type I membrane protein</topology>
    </subcellularLocation>
</comment>
<evidence type="ECO:0000256" key="6">
    <source>
        <dbReference type="ARBA" id="ARBA00022737"/>
    </source>
</evidence>
<keyword evidence="4 14" id="KW-0812">Transmembrane</keyword>
<dbReference type="Gene3D" id="3.80.10.10">
    <property type="entry name" value="Ribonuclease Inhibitor"/>
    <property type="match status" value="1"/>
</dbReference>
<proteinExistence type="predicted"/>
<evidence type="ECO:0000313" key="18">
    <source>
        <dbReference type="Proteomes" id="UP000825935"/>
    </source>
</evidence>
<keyword evidence="5 15" id="KW-0732">Signal</keyword>
<dbReference type="InterPro" id="IPR001245">
    <property type="entry name" value="Ser-Thr/Tyr_kinase_cat_dom"/>
</dbReference>
<keyword evidence="7 13" id="KW-0547">Nucleotide-binding</keyword>
<evidence type="ECO:0000256" key="13">
    <source>
        <dbReference type="PROSITE-ProRule" id="PRU10141"/>
    </source>
</evidence>
<keyword evidence="2" id="KW-0433">Leucine-rich repeat</keyword>
<gene>
    <name evidence="17" type="ORF">KP509_29G047700</name>
</gene>
<dbReference type="GO" id="GO:0005524">
    <property type="term" value="F:ATP binding"/>
    <property type="evidence" value="ECO:0007669"/>
    <property type="project" value="UniProtKB-UniRule"/>
</dbReference>
<dbReference type="PANTHER" id="PTHR48006:SF87">
    <property type="entry name" value="INACTIVE LRR RECEPTOR-LIKE SERINE_THREONINE-PROTEIN KINASE BIR2"/>
    <property type="match status" value="1"/>
</dbReference>
<evidence type="ECO:0000256" key="8">
    <source>
        <dbReference type="ARBA" id="ARBA00022840"/>
    </source>
</evidence>
<sequence>MVWCRTYGLFCVTFLLVARCLVLAEDDSQCLKDFKASVVDPNNLLSDWLFGDSSAASVCSFTGVTCWNPQENKVLGLKLQNFGLSGDFPSGLAQCKALQDLDLSQNAFTGSVPSDLCKQVPYITSLDLSQNMFSGSIPSTLQDCQYLQSLKLQQNKFSGELPGGIAILSKLTTIDVSSNLLSGPIPSTFTRSSPDAFPASAFDGNPGLCGPPSTNSCSSKSNTGLIIGISISAVAVVAILCAVSVWLVLIRSRKRQLSLLKDEDKWAKRIKAPKSIAVSLFERPLVIMKFSDLFAATNGFSKDNIIGRGSSGTVFKATLVDGSLLAVKRLQPTSLSNKDFQAEMETLGKLRHKNLVPLLGYCSAGTERLLIYKHMVSGSLRECLHGPNGENKPDWTTRLKIAIGSACGLAWLHHSCNPRIIHRNISSNSILLDEEYEPKISDFGLARLMNPVDTHISTVVDGGFGDLGYVAPEYARTLVATLKGDVYSFGVVLLELATGQKANDVSTDHGFKGNLVEWVSFLRSHGRVEEVLDMTLKGAGFDDELNQFLRVGFACTGVNSKERPSMFEVYQLLVPIGKKFNITDDESAAYVDIDTPSEADELIVAKNG</sequence>
<reference evidence="17" key="1">
    <citation type="submission" date="2021-08" db="EMBL/GenBank/DDBJ databases">
        <title>WGS assembly of Ceratopteris richardii.</title>
        <authorList>
            <person name="Marchant D.B."/>
            <person name="Chen G."/>
            <person name="Jenkins J."/>
            <person name="Shu S."/>
            <person name="Leebens-Mack J."/>
            <person name="Grimwood J."/>
            <person name="Schmutz J."/>
            <person name="Soltis P."/>
            <person name="Soltis D."/>
            <person name="Chen Z.-H."/>
        </authorList>
    </citation>
    <scope>NUCLEOTIDE SEQUENCE</scope>
    <source>
        <strain evidence="17">Whitten #5841</strain>
        <tissue evidence="17">Leaf</tissue>
    </source>
</reference>
<feature type="chain" id="PRO_5035931056" description="Protein kinase domain-containing protein" evidence="15">
    <location>
        <begin position="25"/>
        <end position="608"/>
    </location>
</feature>
<dbReference type="PANTHER" id="PTHR48006">
    <property type="entry name" value="LEUCINE-RICH REPEAT-CONTAINING PROTEIN DDB_G0281931-RELATED"/>
    <property type="match status" value="1"/>
</dbReference>
<keyword evidence="12" id="KW-0325">Glycoprotein</keyword>
<dbReference type="InterPro" id="IPR017441">
    <property type="entry name" value="Protein_kinase_ATP_BS"/>
</dbReference>
<keyword evidence="18" id="KW-1185">Reference proteome</keyword>
<dbReference type="AlphaFoldDB" id="A0A8T2R8C3"/>
<feature type="binding site" evidence="13">
    <location>
        <position position="328"/>
    </location>
    <ligand>
        <name>ATP</name>
        <dbReference type="ChEBI" id="CHEBI:30616"/>
    </ligand>
</feature>
<dbReference type="GO" id="GO:0016020">
    <property type="term" value="C:membrane"/>
    <property type="evidence" value="ECO:0007669"/>
    <property type="project" value="UniProtKB-SubCell"/>
</dbReference>
<feature type="transmembrane region" description="Helical" evidence="14">
    <location>
        <begin position="225"/>
        <end position="249"/>
    </location>
</feature>
<evidence type="ECO:0000256" key="9">
    <source>
        <dbReference type="ARBA" id="ARBA00022989"/>
    </source>
</evidence>
<dbReference type="FunFam" id="3.30.200.20:FF:000466">
    <property type="entry name" value="Putative LRR receptor-like serine/threonine-protein kinase"/>
    <property type="match status" value="1"/>
</dbReference>
<dbReference type="InterPro" id="IPR051824">
    <property type="entry name" value="LRR_Rcpt-Like_S/T_Kinase"/>
</dbReference>
<keyword evidence="3" id="KW-0808">Transferase</keyword>
<dbReference type="OMA" id="FMSEMAT"/>
<accession>A0A8T2R8C3</accession>
<dbReference type="GO" id="GO:0004672">
    <property type="term" value="F:protein kinase activity"/>
    <property type="evidence" value="ECO:0007669"/>
    <property type="project" value="InterPro"/>
</dbReference>
<evidence type="ECO:0000256" key="10">
    <source>
        <dbReference type="ARBA" id="ARBA00023136"/>
    </source>
</evidence>
<dbReference type="Pfam" id="PF08263">
    <property type="entry name" value="LRRNT_2"/>
    <property type="match status" value="1"/>
</dbReference>
<dbReference type="InterPro" id="IPR011009">
    <property type="entry name" value="Kinase-like_dom_sf"/>
</dbReference>
<dbReference type="PROSITE" id="PS50011">
    <property type="entry name" value="PROTEIN_KINASE_DOM"/>
    <property type="match status" value="1"/>
</dbReference>
<keyword evidence="9 14" id="KW-1133">Transmembrane helix</keyword>
<dbReference type="InterPro" id="IPR000719">
    <property type="entry name" value="Prot_kinase_dom"/>
</dbReference>
<feature type="signal peptide" evidence="15">
    <location>
        <begin position="1"/>
        <end position="24"/>
    </location>
</feature>